<keyword evidence="1" id="KW-0472">Membrane</keyword>
<feature type="transmembrane region" description="Helical" evidence="1">
    <location>
        <begin position="21"/>
        <end position="42"/>
    </location>
</feature>
<dbReference type="Proteomes" id="UP000637632">
    <property type="component" value="Unassembled WGS sequence"/>
</dbReference>
<comment type="caution">
    <text evidence="2">The sequence shown here is derived from an EMBL/GenBank/DDBJ whole genome shotgun (WGS) entry which is preliminary data.</text>
</comment>
<protein>
    <submittedName>
        <fullName evidence="2">Uncharacterized protein</fullName>
    </submittedName>
</protein>
<accession>A0ABR6XG99</accession>
<dbReference type="RefSeq" id="WP_190479230.1">
    <property type="nucleotide sequence ID" value="NZ_JACOFT010000003.1"/>
</dbReference>
<proteinExistence type="predicted"/>
<keyword evidence="1" id="KW-0812">Transmembrane</keyword>
<feature type="transmembrane region" description="Helical" evidence="1">
    <location>
        <begin position="90"/>
        <end position="107"/>
    </location>
</feature>
<feature type="transmembrane region" description="Helical" evidence="1">
    <location>
        <begin position="54"/>
        <end position="78"/>
    </location>
</feature>
<evidence type="ECO:0000256" key="1">
    <source>
        <dbReference type="SAM" id="Phobius"/>
    </source>
</evidence>
<gene>
    <name evidence="2" type="ORF">H8K26_10050</name>
</gene>
<keyword evidence="3" id="KW-1185">Reference proteome</keyword>
<evidence type="ECO:0000313" key="3">
    <source>
        <dbReference type="Proteomes" id="UP000637632"/>
    </source>
</evidence>
<organism evidence="2 3">
    <name type="scientific">Undibacterium aquatile</name>
    <dbReference type="NCBI Taxonomy" id="1537398"/>
    <lineage>
        <taxon>Bacteria</taxon>
        <taxon>Pseudomonadati</taxon>
        <taxon>Pseudomonadota</taxon>
        <taxon>Betaproteobacteria</taxon>
        <taxon>Burkholderiales</taxon>
        <taxon>Oxalobacteraceae</taxon>
        <taxon>Undibacterium</taxon>
    </lineage>
</organism>
<evidence type="ECO:0000313" key="2">
    <source>
        <dbReference type="EMBL" id="MBC3811783.1"/>
    </source>
</evidence>
<dbReference type="EMBL" id="JACOFT010000003">
    <property type="protein sequence ID" value="MBC3811783.1"/>
    <property type="molecule type" value="Genomic_DNA"/>
</dbReference>
<sequence>MNNTKKALSDNDSEKNKNSGIVWLAIFLSLLSAFFVTLYAGYRWANQSSSELTGLAYLLVFTDVFPKMMFFCIPLIFGFSLLRNRKKRRFGIILLLSSYGLIIYYVLTKEFI</sequence>
<keyword evidence="1" id="KW-1133">Transmembrane helix</keyword>
<reference evidence="2 3" key="1">
    <citation type="submission" date="2020-08" db="EMBL/GenBank/DDBJ databases">
        <title>Novel species isolated from subtropical streams in China.</title>
        <authorList>
            <person name="Lu H."/>
        </authorList>
    </citation>
    <scope>NUCLEOTIDE SEQUENCE [LARGE SCALE GENOMIC DNA]</scope>
    <source>
        <strain evidence="2 3">CCTCC AB 2015119</strain>
    </source>
</reference>
<name>A0ABR6XG99_9BURK</name>